<dbReference type="InterPro" id="IPR003661">
    <property type="entry name" value="HisK_dim/P_dom"/>
</dbReference>
<keyword evidence="12" id="KW-0902">Two-component regulatory system</keyword>
<dbReference type="PROSITE" id="PS50110">
    <property type="entry name" value="RESPONSE_REGULATORY"/>
    <property type="match status" value="2"/>
</dbReference>
<dbReference type="CDD" id="cd00156">
    <property type="entry name" value="REC"/>
    <property type="match status" value="1"/>
</dbReference>
<evidence type="ECO:0000256" key="15">
    <source>
        <dbReference type="SAM" id="MobiDB-lite"/>
    </source>
</evidence>
<dbReference type="CDD" id="cd16922">
    <property type="entry name" value="HATPase_EvgS-ArcB-TorS-like"/>
    <property type="match status" value="1"/>
</dbReference>
<dbReference type="Gene3D" id="1.10.287.130">
    <property type="match status" value="1"/>
</dbReference>
<dbReference type="InterPro" id="IPR036890">
    <property type="entry name" value="HATPase_C_sf"/>
</dbReference>
<sequence length="822" mass="90791">MDLQSVVSQVSELSRDAIYIAETCDGSWCDLTIVWCNDALVQLSGQTRDSLIGQSPLALICDTHIVDVTQPMQNALESARNFHRHIQYKCKDGSTIWVDLEVRPVMGATLPSRFCVCFQRDITGILTNHAELEAAREGAERARHQLEEAVEALPQGFVMLDPDDKLVVFNSKFKELYAHSAPAIHRGVTWESIMRYGLENGQYPEAHGREADWLAERLDRQSRQARPIERELPGNRFLLIQDVITENDNLVGLRSDITEFRQQQQRLQEQAETLSEAKQQAESAARDAREARNDALEAAQAKERFLANMSHEIRTPMNGILGMAELLNETQLTDEQRLFAETIEGSASALLHIINDILDFSKLSADKLPLKADVFSLRSLIHDVTILLQTQAKEGLIELWIDYPLELPEFFVGDESRVRQILLNLMGNAVKFTQSGDVGVTVAHSNDAPGELSISVTDTGIGIPEEQLSTVFSAFEQVDSASTRETEGTGLGLAISRSLARKMGGEIRAHSQLGRGSTFTVSLSLQLPEEVPEPSVAPDFAVLEGKMIAVVDDLEINRLVLSRRLSAWGALATVFDSPTAFLKSEGNIDRFDVMILDMNMPGMSGIEVQQTLRGVHGDLVPPAILYSSSRPELPIEDLQDIGFSGYLMKPARSAKMAGALVDAIMRQSNVTKSLGHRAVSEVDGEGIPSRVLLAEDNATNRLVVRKMLEGTGAEIHCAENGLEAVELFKELSFEIILMDMSMPVMNGLEATRLIRQYERSNGVSEAAIIALTANAQSVDAEACRAAGMDDFLSKPVRKQLLIDTIGHWQKRLSIRAAEQQEN</sequence>
<dbReference type="PROSITE" id="PS50109">
    <property type="entry name" value="HIS_KIN"/>
    <property type="match status" value="1"/>
</dbReference>
<organism evidence="18 19">
    <name type="scientific">Shimia marina</name>
    <dbReference type="NCBI Taxonomy" id="321267"/>
    <lineage>
        <taxon>Bacteria</taxon>
        <taxon>Pseudomonadati</taxon>
        <taxon>Pseudomonadota</taxon>
        <taxon>Alphaproteobacteria</taxon>
        <taxon>Rhodobacterales</taxon>
        <taxon>Roseobacteraceae</taxon>
    </lineage>
</organism>
<dbReference type="PANTHER" id="PTHR45339:SF1">
    <property type="entry name" value="HYBRID SIGNAL TRANSDUCTION HISTIDINE KINASE J"/>
    <property type="match status" value="1"/>
</dbReference>
<keyword evidence="13" id="KW-0472">Membrane</keyword>
<dbReference type="PANTHER" id="PTHR45339">
    <property type="entry name" value="HYBRID SIGNAL TRANSDUCTION HISTIDINE KINASE J"/>
    <property type="match status" value="1"/>
</dbReference>
<evidence type="ECO:0000256" key="7">
    <source>
        <dbReference type="ARBA" id="ARBA00022692"/>
    </source>
</evidence>
<dbReference type="RefSeq" id="WP_058238162.1">
    <property type="nucleotide sequence ID" value="NZ_CYPW01000002.1"/>
</dbReference>
<dbReference type="SUPFAM" id="SSF55785">
    <property type="entry name" value="PYP-like sensor domain (PAS domain)"/>
    <property type="match status" value="1"/>
</dbReference>
<evidence type="ECO:0000256" key="12">
    <source>
        <dbReference type="ARBA" id="ARBA00023012"/>
    </source>
</evidence>
<evidence type="ECO:0000256" key="13">
    <source>
        <dbReference type="ARBA" id="ARBA00023136"/>
    </source>
</evidence>
<protein>
    <recommendedName>
        <fullName evidence="3">histidine kinase</fullName>
        <ecNumber evidence="3">2.7.13.3</ecNumber>
    </recommendedName>
</protein>
<dbReference type="SMART" id="SM00388">
    <property type="entry name" value="HisKA"/>
    <property type="match status" value="1"/>
</dbReference>
<name>A0A0P1EKT3_9RHOB</name>
<evidence type="ECO:0000256" key="4">
    <source>
        <dbReference type="ARBA" id="ARBA00022475"/>
    </source>
</evidence>
<dbReference type="GO" id="GO:0005886">
    <property type="term" value="C:plasma membrane"/>
    <property type="evidence" value="ECO:0007669"/>
    <property type="project" value="UniProtKB-SubCell"/>
</dbReference>
<keyword evidence="19" id="KW-1185">Reference proteome</keyword>
<evidence type="ECO:0000256" key="8">
    <source>
        <dbReference type="ARBA" id="ARBA00022741"/>
    </source>
</evidence>
<dbReference type="GO" id="GO:0005524">
    <property type="term" value="F:ATP binding"/>
    <property type="evidence" value="ECO:0007669"/>
    <property type="project" value="UniProtKB-KW"/>
</dbReference>
<dbReference type="Gene3D" id="3.30.450.20">
    <property type="entry name" value="PAS domain"/>
    <property type="match status" value="2"/>
</dbReference>
<dbReference type="SMART" id="SM00091">
    <property type="entry name" value="PAS"/>
    <property type="match status" value="2"/>
</dbReference>
<comment type="subcellular location">
    <subcellularLocation>
        <location evidence="2">Cell membrane</location>
        <topology evidence="2">Multi-pass membrane protein</topology>
    </subcellularLocation>
</comment>
<dbReference type="InterPro" id="IPR001789">
    <property type="entry name" value="Sig_transdc_resp-reg_receiver"/>
</dbReference>
<dbReference type="FunFam" id="3.30.565.10:FF:000010">
    <property type="entry name" value="Sensor histidine kinase RcsC"/>
    <property type="match status" value="1"/>
</dbReference>
<dbReference type="InterPro" id="IPR000014">
    <property type="entry name" value="PAS"/>
</dbReference>
<dbReference type="SUPFAM" id="SSF47384">
    <property type="entry name" value="Homodimeric domain of signal transducing histidine kinase"/>
    <property type="match status" value="1"/>
</dbReference>
<evidence type="ECO:0000256" key="2">
    <source>
        <dbReference type="ARBA" id="ARBA00004651"/>
    </source>
</evidence>
<keyword evidence="4" id="KW-1003">Cell membrane</keyword>
<feature type="domain" description="Response regulatory" evidence="17">
    <location>
        <begin position="690"/>
        <end position="809"/>
    </location>
</feature>
<dbReference type="Pfam" id="PF13426">
    <property type="entry name" value="PAS_9"/>
    <property type="match status" value="1"/>
</dbReference>
<feature type="compositionally biased region" description="Polar residues" evidence="15">
    <location>
        <begin position="271"/>
        <end position="280"/>
    </location>
</feature>
<dbReference type="Pfam" id="PF12860">
    <property type="entry name" value="PAS_7"/>
    <property type="match status" value="1"/>
</dbReference>
<dbReference type="InterPro" id="IPR005467">
    <property type="entry name" value="His_kinase_dom"/>
</dbReference>
<dbReference type="STRING" id="321267.SHM7688_00198"/>
<dbReference type="InterPro" id="IPR003594">
    <property type="entry name" value="HATPase_dom"/>
</dbReference>
<dbReference type="Pfam" id="PF00512">
    <property type="entry name" value="HisKA"/>
    <property type="match status" value="1"/>
</dbReference>
<evidence type="ECO:0000256" key="3">
    <source>
        <dbReference type="ARBA" id="ARBA00012438"/>
    </source>
</evidence>
<evidence type="ECO:0000256" key="11">
    <source>
        <dbReference type="ARBA" id="ARBA00022989"/>
    </source>
</evidence>
<dbReference type="InterPro" id="IPR011006">
    <property type="entry name" value="CheY-like_superfamily"/>
</dbReference>
<dbReference type="InterPro" id="IPR035965">
    <property type="entry name" value="PAS-like_dom_sf"/>
</dbReference>
<evidence type="ECO:0000256" key="6">
    <source>
        <dbReference type="ARBA" id="ARBA00022679"/>
    </source>
</evidence>
<dbReference type="CDD" id="cd00082">
    <property type="entry name" value="HisKA"/>
    <property type="match status" value="1"/>
</dbReference>
<feature type="domain" description="Response regulatory" evidence="17">
    <location>
        <begin position="547"/>
        <end position="664"/>
    </location>
</feature>
<dbReference type="NCBIfam" id="TIGR00229">
    <property type="entry name" value="sensory_box"/>
    <property type="match status" value="1"/>
</dbReference>
<feature type="modified residue" description="4-aspartylphosphate" evidence="14">
    <location>
        <position position="739"/>
    </location>
</feature>
<feature type="modified residue" description="4-aspartylphosphate" evidence="14">
    <location>
        <position position="597"/>
    </location>
</feature>
<dbReference type="Proteomes" id="UP000054823">
    <property type="component" value="Unassembled WGS sequence"/>
</dbReference>
<dbReference type="CDD" id="cd17546">
    <property type="entry name" value="REC_hyHK_CKI1_RcsC-like"/>
    <property type="match status" value="1"/>
</dbReference>
<keyword evidence="11" id="KW-1133">Transmembrane helix</keyword>
<evidence type="ECO:0000259" key="16">
    <source>
        <dbReference type="PROSITE" id="PS50109"/>
    </source>
</evidence>
<evidence type="ECO:0000256" key="5">
    <source>
        <dbReference type="ARBA" id="ARBA00022553"/>
    </source>
</evidence>
<dbReference type="InterPro" id="IPR004358">
    <property type="entry name" value="Sig_transdc_His_kin-like_C"/>
</dbReference>
<evidence type="ECO:0000313" key="18">
    <source>
        <dbReference type="EMBL" id="CUH50769.1"/>
    </source>
</evidence>
<dbReference type="Pfam" id="PF02518">
    <property type="entry name" value="HATPase_c"/>
    <property type="match status" value="1"/>
</dbReference>
<dbReference type="FunFam" id="1.10.287.130:FF:000003">
    <property type="entry name" value="Histidine kinase"/>
    <property type="match status" value="1"/>
</dbReference>
<dbReference type="OrthoDB" id="9801651at2"/>
<keyword evidence="6 18" id="KW-0808">Transferase</keyword>
<evidence type="ECO:0000256" key="1">
    <source>
        <dbReference type="ARBA" id="ARBA00000085"/>
    </source>
</evidence>
<dbReference type="PRINTS" id="PR00344">
    <property type="entry name" value="BCTRLSENSOR"/>
</dbReference>
<dbReference type="CDD" id="cd00130">
    <property type="entry name" value="PAS"/>
    <property type="match status" value="1"/>
</dbReference>
<dbReference type="Pfam" id="PF00072">
    <property type="entry name" value="Response_reg"/>
    <property type="match status" value="2"/>
</dbReference>
<dbReference type="GO" id="GO:0000155">
    <property type="term" value="F:phosphorelay sensor kinase activity"/>
    <property type="evidence" value="ECO:0007669"/>
    <property type="project" value="InterPro"/>
</dbReference>
<reference evidence="18 19" key="1">
    <citation type="submission" date="2015-09" db="EMBL/GenBank/DDBJ databases">
        <authorList>
            <consortium name="Swine Surveillance"/>
        </authorList>
    </citation>
    <scope>NUCLEOTIDE SEQUENCE [LARGE SCALE GENOMIC DNA]</scope>
    <source>
        <strain evidence="18 19">CECT 7688</strain>
    </source>
</reference>
<evidence type="ECO:0000313" key="19">
    <source>
        <dbReference type="Proteomes" id="UP000054823"/>
    </source>
</evidence>
<evidence type="ECO:0000256" key="9">
    <source>
        <dbReference type="ARBA" id="ARBA00022777"/>
    </source>
</evidence>
<evidence type="ECO:0000256" key="10">
    <source>
        <dbReference type="ARBA" id="ARBA00022840"/>
    </source>
</evidence>
<evidence type="ECO:0000256" key="14">
    <source>
        <dbReference type="PROSITE-ProRule" id="PRU00169"/>
    </source>
</evidence>
<dbReference type="EMBL" id="CYPW01000002">
    <property type="protein sequence ID" value="CUH50769.1"/>
    <property type="molecule type" value="Genomic_DNA"/>
</dbReference>
<keyword evidence="5 14" id="KW-0597">Phosphoprotein</keyword>
<dbReference type="SMART" id="SM00387">
    <property type="entry name" value="HATPase_c"/>
    <property type="match status" value="1"/>
</dbReference>
<dbReference type="AlphaFoldDB" id="A0A0P1EKT3"/>
<dbReference type="InterPro" id="IPR036097">
    <property type="entry name" value="HisK_dim/P_sf"/>
</dbReference>
<dbReference type="SMART" id="SM00448">
    <property type="entry name" value="REC"/>
    <property type="match status" value="2"/>
</dbReference>
<proteinExistence type="predicted"/>
<dbReference type="Gene3D" id="3.30.565.10">
    <property type="entry name" value="Histidine kinase-like ATPase, C-terminal domain"/>
    <property type="match status" value="1"/>
</dbReference>
<feature type="domain" description="Histidine kinase" evidence="16">
    <location>
        <begin position="308"/>
        <end position="527"/>
    </location>
</feature>
<comment type="catalytic activity">
    <reaction evidence="1">
        <text>ATP + protein L-histidine = ADP + protein N-phospho-L-histidine.</text>
        <dbReference type="EC" id="2.7.13.3"/>
    </reaction>
</comment>
<keyword evidence="7" id="KW-0812">Transmembrane</keyword>
<dbReference type="SUPFAM" id="SSF52172">
    <property type="entry name" value="CheY-like"/>
    <property type="match status" value="2"/>
</dbReference>
<keyword evidence="9 18" id="KW-0418">Kinase</keyword>
<dbReference type="Gene3D" id="3.40.50.2300">
    <property type="match status" value="2"/>
</dbReference>
<keyword evidence="8" id="KW-0547">Nucleotide-binding</keyword>
<evidence type="ECO:0000259" key="17">
    <source>
        <dbReference type="PROSITE" id="PS50110"/>
    </source>
</evidence>
<accession>A0A0P1EKT3</accession>
<gene>
    <name evidence="18" type="primary">barA_1</name>
    <name evidence="18" type="ORF">SHM7688_00198</name>
</gene>
<dbReference type="EC" id="2.7.13.3" evidence="3"/>
<dbReference type="SUPFAM" id="SSF55874">
    <property type="entry name" value="ATPase domain of HSP90 chaperone/DNA topoisomerase II/histidine kinase"/>
    <property type="match status" value="1"/>
</dbReference>
<keyword evidence="10" id="KW-0067">ATP-binding</keyword>
<feature type="region of interest" description="Disordered" evidence="15">
    <location>
        <begin position="269"/>
        <end position="291"/>
    </location>
</feature>